<reference evidence="2 3" key="1">
    <citation type="submission" date="2018-10" db="EMBL/GenBank/DDBJ databases">
        <authorList>
            <person name="Ekblom R."/>
            <person name="Jareborg N."/>
        </authorList>
    </citation>
    <scope>NUCLEOTIDE SEQUENCE [LARGE SCALE GENOMIC DNA]</scope>
    <source>
        <tissue evidence="2">Muscle</tissue>
    </source>
</reference>
<evidence type="ECO:0000313" key="2">
    <source>
        <dbReference type="EMBL" id="VCW77993.1"/>
    </source>
</evidence>
<dbReference type="Proteomes" id="UP000269945">
    <property type="component" value="Unassembled WGS sequence"/>
</dbReference>
<organism evidence="2 3">
    <name type="scientific">Gulo gulo</name>
    <name type="common">Wolverine</name>
    <name type="synonym">Gluton</name>
    <dbReference type="NCBI Taxonomy" id="48420"/>
    <lineage>
        <taxon>Eukaryota</taxon>
        <taxon>Metazoa</taxon>
        <taxon>Chordata</taxon>
        <taxon>Craniata</taxon>
        <taxon>Vertebrata</taxon>
        <taxon>Euteleostomi</taxon>
        <taxon>Mammalia</taxon>
        <taxon>Eutheria</taxon>
        <taxon>Laurasiatheria</taxon>
        <taxon>Carnivora</taxon>
        <taxon>Caniformia</taxon>
        <taxon>Musteloidea</taxon>
        <taxon>Mustelidae</taxon>
        <taxon>Guloninae</taxon>
        <taxon>Gulo</taxon>
    </lineage>
</organism>
<comment type="caution">
    <text evidence="2">The sequence shown here is derived from an EMBL/GenBank/DDBJ whole genome shotgun (WGS) entry which is preliminary data.</text>
</comment>
<protein>
    <submittedName>
        <fullName evidence="2">Uncharacterized protein</fullName>
    </submittedName>
</protein>
<evidence type="ECO:0000256" key="1">
    <source>
        <dbReference type="SAM" id="MobiDB-lite"/>
    </source>
</evidence>
<feature type="region of interest" description="Disordered" evidence="1">
    <location>
        <begin position="85"/>
        <end position="112"/>
    </location>
</feature>
<dbReference type="EMBL" id="CYRY02009726">
    <property type="protein sequence ID" value="VCW77993.1"/>
    <property type="molecule type" value="Genomic_DNA"/>
</dbReference>
<keyword evidence="3" id="KW-1185">Reference proteome</keyword>
<dbReference type="AlphaFoldDB" id="A0A9X9PYQ9"/>
<gene>
    <name evidence="2" type="ORF">BN2614_LOCUS4</name>
</gene>
<proteinExistence type="predicted"/>
<accession>A0A9X9PYQ9</accession>
<name>A0A9X9PYQ9_GULGU</name>
<sequence>MGGGCGRRCQLRRPLNHRLLHHRLCARGRAGGLALLPGNPPLRALPGAQLGSPRFAALPWGRRGTTPRWGGAGHWPPLPWKGAQRTHLAGGRCPAKGSSGQRGCRLGHAKVR</sequence>
<evidence type="ECO:0000313" key="3">
    <source>
        <dbReference type="Proteomes" id="UP000269945"/>
    </source>
</evidence>